<dbReference type="InterPro" id="IPR027417">
    <property type="entry name" value="P-loop_NTPase"/>
</dbReference>
<dbReference type="AlphaFoldDB" id="A0A9N9JLN5"/>
<dbReference type="EMBL" id="CAJVPY010025178">
    <property type="protein sequence ID" value="CAG8787851.1"/>
    <property type="molecule type" value="Genomic_DNA"/>
</dbReference>
<evidence type="ECO:0000313" key="1">
    <source>
        <dbReference type="EMBL" id="CAG8787851.1"/>
    </source>
</evidence>
<dbReference type="OrthoDB" id="2303713at2759"/>
<organism evidence="1 2">
    <name type="scientific">Dentiscutata erythropus</name>
    <dbReference type="NCBI Taxonomy" id="1348616"/>
    <lineage>
        <taxon>Eukaryota</taxon>
        <taxon>Fungi</taxon>
        <taxon>Fungi incertae sedis</taxon>
        <taxon>Mucoromycota</taxon>
        <taxon>Glomeromycotina</taxon>
        <taxon>Glomeromycetes</taxon>
        <taxon>Diversisporales</taxon>
        <taxon>Gigasporaceae</taxon>
        <taxon>Dentiscutata</taxon>
    </lineage>
</organism>
<name>A0A9N9JLN5_9GLOM</name>
<evidence type="ECO:0000313" key="2">
    <source>
        <dbReference type="Proteomes" id="UP000789405"/>
    </source>
</evidence>
<accession>A0A9N9JLN5</accession>
<keyword evidence="2" id="KW-1185">Reference proteome</keyword>
<dbReference type="Gene3D" id="3.40.50.300">
    <property type="entry name" value="P-loop containing nucleotide triphosphate hydrolases"/>
    <property type="match status" value="1"/>
</dbReference>
<dbReference type="Proteomes" id="UP000789405">
    <property type="component" value="Unassembled WGS sequence"/>
</dbReference>
<proteinExistence type="predicted"/>
<comment type="caution">
    <text evidence="1">The sequence shown here is derived from an EMBL/GenBank/DDBJ whole genome shotgun (WGS) entry which is preliminary data.</text>
</comment>
<gene>
    <name evidence="1" type="ORF">DERYTH_LOCUS20785</name>
</gene>
<dbReference type="SUPFAM" id="SSF52540">
    <property type="entry name" value="P-loop containing nucleoside triphosphate hydrolases"/>
    <property type="match status" value="1"/>
</dbReference>
<protein>
    <submittedName>
        <fullName evidence="1">5620_t:CDS:1</fullName>
    </submittedName>
</protein>
<reference evidence="1" key="1">
    <citation type="submission" date="2021-06" db="EMBL/GenBank/DDBJ databases">
        <authorList>
            <person name="Kallberg Y."/>
            <person name="Tangrot J."/>
            <person name="Rosling A."/>
        </authorList>
    </citation>
    <scope>NUCLEOTIDE SEQUENCE</scope>
    <source>
        <strain evidence="1">MA453B</strain>
    </source>
</reference>
<sequence>DINNDKTTIFNMATKDNDEGSSSGMIEKKLKRTLTTVELDKINPPTLKRIKVNKKTQSELSFSIYPVDNIIKKTKNDNDELKKLLISKELIDIKEEELTVNYKNSEIINLPQLSENKVQNRIHIREGKLPFICRRNCVEIFRKVVDSIEEQNVSRGLYIFGPSGLGKSYSIYYLVAQLRLHNNLRVTYINSCEEWWKSHDHVPYEFLLNELICTFSNDELSPLTVADWIEFVIRGLTKRLSDKLDKLTEHSKWVEAFMMSSSNSIEERFKTFIKELRTYARENEYLWIWVFDQYNALHKYDVHVKFPFSLVKTLPTFLDEIGLIIVSASANNEVFPKEFKLWEKFFMYSGYTDDEFLEWCKMRNYKIDRNPQLKSQLDSIRFWTNSYPLELDLWHMTNGSSLVEKTSNYLDMRGTEILSNHHIFRKNLDHNELISLNSCVVSMILGSTKPDVIYGMNRQFMYEKSVSETDEEGDTNATIVAIHPLAQQAIIDSHPEHPLNELRDMVSDVFNKGEYSNDTKGRFAELYIKTLLEYTKTLEFKITEPGRKRTVAYDLNFKLSQIIKFIGNDIPTEGFNMEKNALFLPQSDNYPGVDFLVWDHCSKILFSFQVTIDSLANHRKSKDNFMTGEGSLKNKWATLCNTEGNKVKFIWLAPDDILKNDKSKDSLHLSFSNIKNQFPVLGDL</sequence>
<feature type="non-terminal residue" evidence="1">
    <location>
        <position position="684"/>
    </location>
</feature>